<feature type="transmembrane region" description="Helical" evidence="2">
    <location>
        <begin position="66"/>
        <end position="86"/>
    </location>
</feature>
<keyword evidence="2" id="KW-0812">Transmembrane</keyword>
<proteinExistence type="predicted"/>
<keyword evidence="4" id="KW-1185">Reference proteome</keyword>
<evidence type="ECO:0000256" key="2">
    <source>
        <dbReference type="SAM" id="Phobius"/>
    </source>
</evidence>
<accession>X6MC15</accession>
<dbReference type="EMBL" id="ASPP01022336">
    <property type="protein sequence ID" value="ETO11563.1"/>
    <property type="molecule type" value="Genomic_DNA"/>
</dbReference>
<dbReference type="Proteomes" id="UP000023152">
    <property type="component" value="Unassembled WGS sequence"/>
</dbReference>
<feature type="transmembrane region" description="Helical" evidence="2">
    <location>
        <begin position="12"/>
        <end position="30"/>
    </location>
</feature>
<keyword evidence="2" id="KW-0472">Membrane</keyword>
<evidence type="ECO:0008006" key="5">
    <source>
        <dbReference type="Google" id="ProtNLM"/>
    </source>
</evidence>
<feature type="compositionally biased region" description="Basic and acidic residues" evidence="1">
    <location>
        <begin position="185"/>
        <end position="207"/>
    </location>
</feature>
<sequence>MNFCFFKKSKKKFLTSPFFFSVFSVFNFYYTKNMFMQKKYIYIFYFLLYHKFKCSSFNVTTDAISFLINLAFCMQISFGQAFELLFEIKKFDAKRKQGNKAILFETKQTKTRKERKKIAYFTSKTNSNNNKTLTKFTLIQSQKIVFHFFMHVEETLQTNFYPIQFVRKSQSHYYFNNAYSSLNEQRESYPRHSKEVLPTKKTSKDPAKSQMITSEKKIELRFSQLRSTLQKFVTGVDIIENSEGFK</sequence>
<dbReference type="AlphaFoldDB" id="X6MC15"/>
<gene>
    <name evidence="3" type="ORF">RFI_25815</name>
</gene>
<evidence type="ECO:0000313" key="3">
    <source>
        <dbReference type="EMBL" id="ETO11563.1"/>
    </source>
</evidence>
<protein>
    <recommendedName>
        <fullName evidence="5">Transmembrane protein</fullName>
    </recommendedName>
</protein>
<evidence type="ECO:0000313" key="4">
    <source>
        <dbReference type="Proteomes" id="UP000023152"/>
    </source>
</evidence>
<organism evidence="3 4">
    <name type="scientific">Reticulomyxa filosa</name>
    <dbReference type="NCBI Taxonomy" id="46433"/>
    <lineage>
        <taxon>Eukaryota</taxon>
        <taxon>Sar</taxon>
        <taxon>Rhizaria</taxon>
        <taxon>Retaria</taxon>
        <taxon>Foraminifera</taxon>
        <taxon>Monothalamids</taxon>
        <taxon>Reticulomyxidae</taxon>
        <taxon>Reticulomyxa</taxon>
    </lineage>
</organism>
<name>X6MC15_RETFI</name>
<feature type="region of interest" description="Disordered" evidence="1">
    <location>
        <begin position="185"/>
        <end position="210"/>
    </location>
</feature>
<reference evidence="3 4" key="1">
    <citation type="journal article" date="2013" name="Curr. Biol.">
        <title>The Genome of the Foraminiferan Reticulomyxa filosa.</title>
        <authorList>
            <person name="Glockner G."/>
            <person name="Hulsmann N."/>
            <person name="Schleicher M."/>
            <person name="Noegel A.A."/>
            <person name="Eichinger L."/>
            <person name="Gallinger C."/>
            <person name="Pawlowski J."/>
            <person name="Sierra R."/>
            <person name="Euteneuer U."/>
            <person name="Pillet L."/>
            <person name="Moustafa A."/>
            <person name="Platzer M."/>
            <person name="Groth M."/>
            <person name="Szafranski K."/>
            <person name="Schliwa M."/>
        </authorList>
    </citation>
    <scope>NUCLEOTIDE SEQUENCE [LARGE SCALE GENOMIC DNA]</scope>
</reference>
<comment type="caution">
    <text evidence="3">The sequence shown here is derived from an EMBL/GenBank/DDBJ whole genome shotgun (WGS) entry which is preliminary data.</text>
</comment>
<keyword evidence="2" id="KW-1133">Transmembrane helix</keyword>
<evidence type="ECO:0000256" key="1">
    <source>
        <dbReference type="SAM" id="MobiDB-lite"/>
    </source>
</evidence>